<gene>
    <name evidence="6" type="ORF">SU7_1591</name>
</gene>
<evidence type="ECO:0000256" key="2">
    <source>
        <dbReference type="ARBA" id="ARBA00022553"/>
    </source>
</evidence>
<comment type="subunit">
    <text evidence="3">Heterodimer of SLM1-SLM2. Binds phosphatidylinositol 4,5-bisphosphate, which is required for function. Interacts with the TORC2 subunits AVO2, BIT61 and TOR2. Interacts with the calcineurin catalytic subunits CNA1 and CNA2.</text>
</comment>
<dbReference type="GO" id="GO:0035091">
    <property type="term" value="F:phosphatidylinositol binding"/>
    <property type="evidence" value="ECO:0007669"/>
    <property type="project" value="UniProtKB-ARBA"/>
</dbReference>
<dbReference type="InterPro" id="IPR046869">
    <property type="entry name" value="SLM1/RGC1-like_PH"/>
</dbReference>
<protein>
    <submittedName>
        <fullName evidence="6">Slm1p</fullName>
    </submittedName>
</protein>
<evidence type="ECO:0000313" key="7">
    <source>
        <dbReference type="Proteomes" id="UP000006968"/>
    </source>
</evidence>
<accession>J8Q6V5</accession>
<dbReference type="CDD" id="cd13311">
    <property type="entry name" value="PH_Slm1"/>
    <property type="match status" value="1"/>
</dbReference>
<dbReference type="PROSITE" id="PS50003">
    <property type="entry name" value="PH_DOMAIN"/>
    <property type="match status" value="1"/>
</dbReference>
<dbReference type="Pfam" id="PF20399">
    <property type="entry name" value="PH_20"/>
    <property type="match status" value="1"/>
</dbReference>
<evidence type="ECO:0000259" key="5">
    <source>
        <dbReference type="PROSITE" id="PS50003"/>
    </source>
</evidence>
<evidence type="ECO:0000256" key="1">
    <source>
        <dbReference type="ARBA" id="ARBA00004413"/>
    </source>
</evidence>
<dbReference type="PANTHER" id="PTHR31941">
    <property type="entry name" value="CYTOSKELETAL SIGNALING PROTEIN SLM1"/>
    <property type="match status" value="1"/>
</dbReference>
<dbReference type="GO" id="GO:0031929">
    <property type="term" value="P:TOR signaling"/>
    <property type="evidence" value="ECO:0007669"/>
    <property type="project" value="UniProtKB-ARBA"/>
</dbReference>
<dbReference type="GO" id="GO:0030950">
    <property type="term" value="P:establishment or maintenance of actin cytoskeleton polarity"/>
    <property type="evidence" value="ECO:0007669"/>
    <property type="project" value="UniProtKB-ARBA"/>
</dbReference>
<organism evidence="6 7">
    <name type="scientific">Saccharomyces arboricola (strain H-6 / AS 2.3317 / CBS 10644)</name>
    <name type="common">Yeast</name>
    <dbReference type="NCBI Taxonomy" id="1160507"/>
    <lineage>
        <taxon>Eukaryota</taxon>
        <taxon>Fungi</taxon>
        <taxon>Dikarya</taxon>
        <taxon>Ascomycota</taxon>
        <taxon>Saccharomycotina</taxon>
        <taxon>Saccharomycetes</taxon>
        <taxon>Saccharomycetales</taxon>
        <taxon>Saccharomycetaceae</taxon>
        <taxon>Saccharomyces</taxon>
    </lineage>
</organism>
<keyword evidence="7" id="KW-1185">Reference proteome</keyword>
<dbReference type="Gene3D" id="2.30.29.30">
    <property type="entry name" value="Pleckstrin-homology domain (PH domain)/Phosphotyrosine-binding domain (PTB)"/>
    <property type="match status" value="1"/>
</dbReference>
<dbReference type="GO" id="GO:0072659">
    <property type="term" value="P:protein localization to plasma membrane"/>
    <property type="evidence" value="ECO:0007669"/>
    <property type="project" value="UniProtKB-ARBA"/>
</dbReference>
<dbReference type="GO" id="GO:0005886">
    <property type="term" value="C:plasma membrane"/>
    <property type="evidence" value="ECO:0007669"/>
    <property type="project" value="UniProtKB-SubCell"/>
</dbReference>
<feature type="compositionally biased region" description="Polar residues" evidence="4">
    <location>
        <begin position="601"/>
        <end position="618"/>
    </location>
</feature>
<dbReference type="InterPro" id="IPR011993">
    <property type="entry name" value="PH-like_dom_sf"/>
</dbReference>
<dbReference type="GO" id="GO:0051017">
    <property type="term" value="P:actin filament bundle assembly"/>
    <property type="evidence" value="ECO:0007669"/>
    <property type="project" value="UniProtKB-ARBA"/>
</dbReference>
<feature type="region of interest" description="Disordered" evidence="4">
    <location>
        <begin position="592"/>
        <end position="660"/>
    </location>
</feature>
<dbReference type="SMART" id="SM00233">
    <property type="entry name" value="PH"/>
    <property type="match status" value="1"/>
</dbReference>
<dbReference type="InterPro" id="IPR027267">
    <property type="entry name" value="AH/BAR_dom_sf"/>
</dbReference>
<dbReference type="GO" id="GO:0070941">
    <property type="term" value="P:eisosome assembly"/>
    <property type="evidence" value="ECO:0007669"/>
    <property type="project" value="UniProtKB-ARBA"/>
</dbReference>
<feature type="domain" description="PH" evidence="5">
    <location>
        <begin position="460"/>
        <end position="573"/>
    </location>
</feature>
<dbReference type="PANTHER" id="PTHR31941:SF16">
    <property type="entry name" value="PHOSPHATIDYLINOSITOL 4,5-BISPHOSPHATE-BINDING PROTEIN SLM1-RELATED"/>
    <property type="match status" value="1"/>
</dbReference>
<feature type="compositionally biased region" description="Low complexity" evidence="4">
    <location>
        <begin position="149"/>
        <end position="164"/>
    </location>
</feature>
<dbReference type="Proteomes" id="UP000006968">
    <property type="component" value="Chromosome IX"/>
</dbReference>
<dbReference type="InterPro" id="IPR043453">
    <property type="entry name" value="Slm1_PH"/>
</dbReference>
<evidence type="ECO:0000313" key="6">
    <source>
        <dbReference type="EMBL" id="EJS43324.1"/>
    </source>
</evidence>
<dbReference type="SUPFAM" id="SSF50729">
    <property type="entry name" value="PH domain-like"/>
    <property type="match status" value="1"/>
</dbReference>
<evidence type="ECO:0000256" key="4">
    <source>
        <dbReference type="SAM" id="MobiDB-lite"/>
    </source>
</evidence>
<comment type="subcellular location">
    <subcellularLocation>
        <location evidence="1">Cell membrane</location>
        <topology evidence="1">Peripheral membrane protein</topology>
        <orientation evidence="1">Cytoplasmic side</orientation>
    </subcellularLocation>
</comment>
<dbReference type="Pfam" id="PF20400">
    <property type="entry name" value="BAR_4"/>
    <property type="match status" value="1"/>
</dbReference>
<dbReference type="HOGENOM" id="CLU_013663_1_0_1"/>
<dbReference type="AlphaFoldDB" id="J8Q6V5"/>
<feature type="region of interest" description="Disordered" evidence="4">
    <location>
        <begin position="149"/>
        <end position="168"/>
    </location>
</feature>
<dbReference type="InterPro" id="IPR046868">
    <property type="entry name" value="BAR_4"/>
</dbReference>
<proteinExistence type="predicted"/>
<keyword evidence="2" id="KW-0597">Phosphoprotein</keyword>
<dbReference type="FunFam" id="1.20.1270.60:FF:000078">
    <property type="entry name" value="Slm1p"/>
    <property type="match status" value="1"/>
</dbReference>
<dbReference type="InterPro" id="IPR001849">
    <property type="entry name" value="PH_domain"/>
</dbReference>
<dbReference type="GO" id="GO:0016197">
    <property type="term" value="P:endosomal transport"/>
    <property type="evidence" value="ECO:0007669"/>
    <property type="project" value="UniProtKB-ARBA"/>
</dbReference>
<dbReference type="OrthoDB" id="5598057at2759"/>
<feature type="compositionally biased region" description="Polar residues" evidence="4">
    <location>
        <begin position="626"/>
        <end position="660"/>
    </location>
</feature>
<dbReference type="FunFam" id="2.30.29.30:FF:000328">
    <property type="entry name" value="Phosphatidylinositol 4,5-bisphosphate-binding protein SLM1"/>
    <property type="match status" value="1"/>
</dbReference>
<dbReference type="SUPFAM" id="SSF103657">
    <property type="entry name" value="BAR/IMD domain-like"/>
    <property type="match status" value="1"/>
</dbReference>
<evidence type="ECO:0000256" key="3">
    <source>
        <dbReference type="ARBA" id="ARBA00064463"/>
    </source>
</evidence>
<reference evidence="6 7" key="1">
    <citation type="journal article" date="2013" name="BMC Genomics">
        <title>High quality de novo sequencing and assembly of the Saccharomyces arboricolus genome.</title>
        <authorList>
            <person name="Liti G."/>
            <person name="Nguyen Ba A.N."/>
            <person name="Blythe M."/>
            <person name="Mueller C.A."/>
            <person name="Bergstroem A."/>
            <person name="Cubillos F.A."/>
            <person name="Dafhnis-Calas F."/>
            <person name="Khoshraftar S."/>
            <person name="Malla S."/>
            <person name="Mehta N."/>
            <person name="Siow C.C."/>
            <person name="Warringer J."/>
            <person name="Moses A.M."/>
            <person name="Louis E.J."/>
            <person name="Nieduszynski C.A."/>
        </authorList>
    </citation>
    <scope>NUCLEOTIDE SEQUENCE [LARGE SCALE GENOMIC DNA]</scope>
    <source>
        <strain evidence="7">H-6 / AS 2.3317 / CBS 10644</strain>
    </source>
</reference>
<sequence>MSKNNTMTSTVSDMLSQQQQNLQHLHNLQQHTRSMTSADHINVLQQQQQQLLQHNANFQNGSLTSADINQQNYLNGQPVRSPSNSSFQNNRTLTMNSGGLQGIMSNGTPNIDSNTNVTIAASDTNNINGKPFQGKNSLTNTSLLSRARSSLQRQRLTQQQQQQQDPRSPLVILVPTTAQPTDILAARFTAWRNVIKSVIVYLTEIASIQDEIVRQQLRLSHAVQFPFFSIENQYQPSSQEDKSVQKFFLPLGNGSIQDLPTILNQYHESLASSASKASRELTNDVIPRLEDLRRDLIVKIKEIKSLQSDFKNSCAKELQQTKLAMKQFQESLKDARYSVPKQDPFLTKLALDRQIKKQLQEENFLHEAFDNLETSGAELEKIVVMEVQNSLTIYARLLGQEAQLVFDILISKLDSGFFNVDPQFEWDNFISRDPNFLLPNLPMRTFKEIVYKYQFDPLTYEIKSGFLERRSKFLKSYSKGYYVLTPNFLHEFKTADRKKDLVPVMSLALSECTVTEHSRKNSTSSPNSTGSDAKFVLHAKQNGIIRRGHNWVFKADCYETMMSWFDNLKTLTSTSSIQDKYKFITQKLNLSSDGKPKITDNHTGNNKYQQNNTTSTMVENDENDDMNSNYVGSTITPKLDNQTNTNTSMSSLPNTNDSEFQDQVPNIYIQTPINDFKS</sequence>
<dbReference type="Gene3D" id="1.20.1270.60">
    <property type="entry name" value="Arfaptin homology (AH) domain/BAR domain"/>
    <property type="match status" value="1"/>
</dbReference>
<dbReference type="EMBL" id="ALIE01000103">
    <property type="protein sequence ID" value="EJS43324.1"/>
    <property type="molecule type" value="Genomic_DNA"/>
</dbReference>
<comment type="caution">
    <text evidence="6">The sequence shown here is derived from an EMBL/GenBank/DDBJ whole genome shotgun (WGS) entry which is preliminary data.</text>
</comment>
<dbReference type="GO" id="GO:0001558">
    <property type="term" value="P:regulation of cell growth"/>
    <property type="evidence" value="ECO:0007669"/>
    <property type="project" value="UniProtKB-ARBA"/>
</dbReference>
<name>J8Q6V5_SACAR</name>